<dbReference type="InterPro" id="IPR051450">
    <property type="entry name" value="Gfo/Idh/MocA_Oxidoreductases"/>
</dbReference>
<feature type="domain" description="GFO/IDH/MocA-like oxidoreductase" evidence="2">
    <location>
        <begin position="131"/>
        <end position="257"/>
    </location>
</feature>
<proteinExistence type="predicted"/>
<reference evidence="3 4" key="1">
    <citation type="submission" date="2015-06" db="EMBL/GenBank/DDBJ databases">
        <title>Genome sequencing project of Bacillus galactosidilyticus PL133.</title>
        <authorList>
            <person name="Gaiero J."/>
            <person name="Nicol R."/>
            <person name="Habash M."/>
        </authorList>
    </citation>
    <scope>NUCLEOTIDE SEQUENCE [LARGE SCALE GENOMIC DNA]</scope>
    <source>
        <strain evidence="3 4">PL133</strain>
    </source>
</reference>
<gene>
    <name evidence="3" type="ORF">ACA29_16560</name>
</gene>
<evidence type="ECO:0000259" key="1">
    <source>
        <dbReference type="Pfam" id="PF01408"/>
    </source>
</evidence>
<dbReference type="PANTHER" id="PTHR43377:SF1">
    <property type="entry name" value="BILIVERDIN REDUCTASE A"/>
    <property type="match status" value="1"/>
</dbReference>
<evidence type="ECO:0000313" key="4">
    <source>
        <dbReference type="Proteomes" id="UP000053881"/>
    </source>
</evidence>
<sequence length="337" mass="38278">MDKRAFSIIGCQHEHIGIFIEEMLGLGYECVGIYEKENKALLASVANKYNLPIVEDKETLLDQRVAIVGSSAINNQKIDIIELCAERGKHIMVDKPAVTNRQDYKRLQAIINQTNIEVGMLLTERYQPALRTLKRYLENGELGQIVNIGIRKPHKLRPSIRPEWHFSKEQCGGLVIDLFVHDFDLLRWLTGVEVVDLDGIISKNILPEYPSFYDTASVQVLLKGNILAQLYADWHTPEASETYGDGRVFVVGTKGYAELRLSGDPLITNENLMFLVTHENQAKRVELDIVKEKITEDFLRRIKGEQIGITHQDILAATKATIEADERVKKYTALYCI</sequence>
<protein>
    <submittedName>
        <fullName evidence="3">Oxidoreductase</fullName>
    </submittedName>
</protein>
<dbReference type="AlphaFoldDB" id="A0A0Q9XTP7"/>
<dbReference type="Gene3D" id="3.40.50.720">
    <property type="entry name" value="NAD(P)-binding Rossmann-like Domain"/>
    <property type="match status" value="1"/>
</dbReference>
<dbReference type="Proteomes" id="UP000053881">
    <property type="component" value="Unassembled WGS sequence"/>
</dbReference>
<dbReference type="PANTHER" id="PTHR43377">
    <property type="entry name" value="BILIVERDIN REDUCTASE A"/>
    <property type="match status" value="1"/>
</dbReference>
<evidence type="ECO:0000259" key="2">
    <source>
        <dbReference type="Pfam" id="PF22725"/>
    </source>
</evidence>
<dbReference type="Gene3D" id="3.30.360.10">
    <property type="entry name" value="Dihydrodipicolinate Reductase, domain 2"/>
    <property type="match status" value="1"/>
</dbReference>
<dbReference type="InterPro" id="IPR036291">
    <property type="entry name" value="NAD(P)-bd_dom_sf"/>
</dbReference>
<feature type="domain" description="Gfo/Idh/MocA-like oxidoreductase N-terminal" evidence="1">
    <location>
        <begin position="12"/>
        <end position="115"/>
    </location>
</feature>
<accession>A0A0Q9XTP7</accession>
<dbReference type="InterPro" id="IPR000683">
    <property type="entry name" value="Gfo/Idh/MocA-like_OxRdtase_N"/>
</dbReference>
<dbReference type="Pfam" id="PF01408">
    <property type="entry name" value="GFO_IDH_MocA"/>
    <property type="match status" value="1"/>
</dbReference>
<dbReference type="InterPro" id="IPR055170">
    <property type="entry name" value="GFO_IDH_MocA-like_dom"/>
</dbReference>
<evidence type="ECO:0000313" key="3">
    <source>
        <dbReference type="EMBL" id="KRG11590.1"/>
    </source>
</evidence>
<dbReference type="GO" id="GO:0000166">
    <property type="term" value="F:nucleotide binding"/>
    <property type="evidence" value="ECO:0007669"/>
    <property type="project" value="InterPro"/>
</dbReference>
<dbReference type="SUPFAM" id="SSF55347">
    <property type="entry name" value="Glyceraldehyde-3-phosphate dehydrogenase-like, C-terminal domain"/>
    <property type="match status" value="1"/>
</dbReference>
<organism evidence="3 4">
    <name type="scientific">Lederbergia galactosidilytica</name>
    <dbReference type="NCBI Taxonomy" id="217031"/>
    <lineage>
        <taxon>Bacteria</taxon>
        <taxon>Bacillati</taxon>
        <taxon>Bacillota</taxon>
        <taxon>Bacilli</taxon>
        <taxon>Bacillales</taxon>
        <taxon>Bacillaceae</taxon>
        <taxon>Lederbergia</taxon>
    </lineage>
</organism>
<dbReference type="EMBL" id="LGPB01000119">
    <property type="protein sequence ID" value="KRG11590.1"/>
    <property type="molecule type" value="Genomic_DNA"/>
</dbReference>
<dbReference type="SUPFAM" id="SSF51735">
    <property type="entry name" value="NAD(P)-binding Rossmann-fold domains"/>
    <property type="match status" value="1"/>
</dbReference>
<dbReference type="Pfam" id="PF22725">
    <property type="entry name" value="GFO_IDH_MocA_C3"/>
    <property type="match status" value="1"/>
</dbReference>
<dbReference type="PATRIC" id="fig|217031.4.peg.5616"/>
<comment type="caution">
    <text evidence="3">The sequence shown here is derived from an EMBL/GenBank/DDBJ whole genome shotgun (WGS) entry which is preliminary data.</text>
</comment>
<name>A0A0Q9XTP7_9BACI</name>